<proteinExistence type="predicted"/>
<gene>
    <name evidence="7" type="ORF">C7452_1484</name>
</gene>
<comment type="caution">
    <text evidence="7">The sequence shown here is derived from an EMBL/GenBank/DDBJ whole genome shotgun (WGS) entry which is preliminary data.</text>
</comment>
<dbReference type="Gene3D" id="3.10.330.20">
    <property type="match status" value="1"/>
</dbReference>
<dbReference type="GO" id="GO:0031515">
    <property type="term" value="C:tRNA (m1A) methyltransferase complex"/>
    <property type="evidence" value="ECO:0007669"/>
    <property type="project" value="InterPro"/>
</dbReference>
<keyword evidence="2 7" id="KW-0808">Transferase</keyword>
<dbReference type="InterPro" id="IPR029063">
    <property type="entry name" value="SAM-dependent_MTases_sf"/>
</dbReference>
<keyword evidence="1 7" id="KW-0489">Methyltransferase</keyword>
<evidence type="ECO:0000256" key="2">
    <source>
        <dbReference type="ARBA" id="ARBA00022679"/>
    </source>
</evidence>
<evidence type="ECO:0000256" key="4">
    <source>
        <dbReference type="ARBA" id="ARBA00022694"/>
    </source>
</evidence>
<dbReference type="PIRSF" id="PIRSF017269">
    <property type="entry name" value="GCD14"/>
    <property type="match status" value="1"/>
</dbReference>
<name>A0A371NBV4_9EURY</name>
<dbReference type="InterPro" id="IPR049470">
    <property type="entry name" value="TRM61_C"/>
</dbReference>
<evidence type="ECO:0000256" key="5">
    <source>
        <dbReference type="PIRSR" id="PIRSR017269-1"/>
    </source>
</evidence>
<dbReference type="CDD" id="cd02440">
    <property type="entry name" value="AdoMet_MTases"/>
    <property type="match status" value="1"/>
</dbReference>
<dbReference type="AlphaFoldDB" id="A0A371NBV4"/>
<accession>A0A371NBV4</accession>
<evidence type="ECO:0000256" key="3">
    <source>
        <dbReference type="ARBA" id="ARBA00022691"/>
    </source>
</evidence>
<keyword evidence="8" id="KW-1185">Reference proteome</keyword>
<feature type="binding site" evidence="5">
    <location>
        <position position="120"/>
    </location>
    <ligand>
        <name>S-adenosyl-L-methionine</name>
        <dbReference type="ChEBI" id="CHEBI:59789"/>
    </ligand>
</feature>
<dbReference type="GO" id="GO:0030488">
    <property type="term" value="P:tRNA methylation"/>
    <property type="evidence" value="ECO:0007669"/>
    <property type="project" value="InterPro"/>
</dbReference>
<organism evidence="7 8">
    <name type="scientific">Methanothermobacter defluvii</name>
    <dbReference type="NCBI Taxonomy" id="49339"/>
    <lineage>
        <taxon>Archaea</taxon>
        <taxon>Methanobacteriati</taxon>
        <taxon>Methanobacteriota</taxon>
        <taxon>Methanomada group</taxon>
        <taxon>Methanobacteria</taxon>
        <taxon>Methanobacteriales</taxon>
        <taxon>Methanobacteriaceae</taxon>
        <taxon>Methanothermobacter</taxon>
    </lineage>
</organism>
<dbReference type="InterPro" id="IPR014816">
    <property type="entry name" value="tRNA_MeTrfase_Gcd14"/>
</dbReference>
<evidence type="ECO:0000313" key="8">
    <source>
        <dbReference type="Proteomes" id="UP000256864"/>
    </source>
</evidence>
<dbReference type="GO" id="GO:0160107">
    <property type="term" value="F:tRNA (adenine(58)-N1)-methyltransferase activity"/>
    <property type="evidence" value="ECO:0007669"/>
    <property type="project" value="InterPro"/>
</dbReference>
<feature type="binding site" evidence="5">
    <location>
        <position position="163"/>
    </location>
    <ligand>
        <name>S-adenosyl-L-methionine</name>
        <dbReference type="ChEBI" id="CHEBI:59789"/>
    </ligand>
</feature>
<sequence>MDLRILMDERGKKYLLEEGEDFQSDMGVIKAENLEDSGPGDVLKTHLGREIYVLKPGLSDYLELMERRCSILLPKDIGMICAYTGIVEGSRVVDAGTGAGTVAMYLANLVGESGHVTTYEIREDFAEIAEKNIAAFGFKNVEVKNRDIKEGIEEEDLDLVFLDLPRPWELMEDVHDSLLRGGWAVFYNPYIEQVKLIHRIGSKVGFADIRTFETIEREIEVRKQGTRPRTRMVGHTGYLTFMRKI</sequence>
<dbReference type="PANTHER" id="PTHR12133:SF1">
    <property type="entry name" value="TRNA (ADENINE(58)-N(1))-METHYLTRANSFERASE, MITOCHONDRIAL"/>
    <property type="match status" value="1"/>
</dbReference>
<dbReference type="PANTHER" id="PTHR12133">
    <property type="entry name" value="TRNA (ADENINE(58)-N(1))-METHYLTRANSFERASE"/>
    <property type="match status" value="1"/>
</dbReference>
<dbReference type="Gene3D" id="3.40.50.150">
    <property type="entry name" value="Vaccinia Virus protein VP39"/>
    <property type="match status" value="1"/>
</dbReference>
<feature type="domain" description="tRNA (adenine(58)-N(1))-methyltransferase catalytic subunit TRM61 C-terminal" evidence="6">
    <location>
        <begin position="51"/>
        <end position="224"/>
    </location>
</feature>
<keyword evidence="4" id="KW-0819">tRNA processing</keyword>
<evidence type="ECO:0000256" key="1">
    <source>
        <dbReference type="ARBA" id="ARBA00022603"/>
    </source>
</evidence>
<dbReference type="SUPFAM" id="SSF53335">
    <property type="entry name" value="S-adenosyl-L-methionine-dependent methyltransferases"/>
    <property type="match status" value="1"/>
</dbReference>
<protein>
    <submittedName>
        <fullName evidence="7">tRNA (Adenine-57, 58-N(1)-) methyltransferase</fullName>
    </submittedName>
</protein>
<evidence type="ECO:0000313" key="7">
    <source>
        <dbReference type="EMBL" id="REE26513.1"/>
    </source>
</evidence>
<feature type="binding site" evidence="5">
    <location>
        <position position="147"/>
    </location>
    <ligand>
        <name>S-adenosyl-L-methionine</name>
        <dbReference type="ChEBI" id="CHEBI:59789"/>
    </ligand>
</feature>
<reference evidence="7 8" key="1">
    <citation type="submission" date="2018-07" db="EMBL/GenBank/DDBJ databases">
        <title>Genomic Encyclopedia of Type Strains, Phase IV (KMG-IV): sequencing the most valuable type-strain genomes for metagenomic binning, comparative biology and taxonomic classification.</title>
        <authorList>
            <person name="Goeker M."/>
        </authorList>
    </citation>
    <scope>NUCLEOTIDE SEQUENCE [LARGE SCALE GENOMIC DNA]</scope>
    <source>
        <strain evidence="7 8">DSM 7466</strain>
    </source>
</reference>
<dbReference type="PROSITE" id="PS51620">
    <property type="entry name" value="SAM_TRM61"/>
    <property type="match status" value="1"/>
</dbReference>
<dbReference type="Pfam" id="PF08704">
    <property type="entry name" value="GCD14"/>
    <property type="match status" value="1"/>
</dbReference>
<evidence type="ECO:0000259" key="6">
    <source>
        <dbReference type="Pfam" id="PF08704"/>
    </source>
</evidence>
<dbReference type="EMBL" id="QREL01000002">
    <property type="protein sequence ID" value="REE26513.1"/>
    <property type="molecule type" value="Genomic_DNA"/>
</dbReference>
<dbReference type="Proteomes" id="UP000256864">
    <property type="component" value="Unassembled WGS sequence"/>
</dbReference>
<keyword evidence="3 5" id="KW-0949">S-adenosyl-L-methionine</keyword>